<evidence type="ECO:0000256" key="4">
    <source>
        <dbReference type="SAM" id="MobiDB-lite"/>
    </source>
</evidence>
<dbReference type="Pfam" id="PF00134">
    <property type="entry name" value="Cyclin_N"/>
    <property type="match status" value="1"/>
</dbReference>
<reference evidence="6" key="1">
    <citation type="journal article" date="2020" name="Stud. Mycol.">
        <title>101 Dothideomycetes genomes: a test case for predicting lifestyles and emergence of pathogens.</title>
        <authorList>
            <person name="Haridas S."/>
            <person name="Albert R."/>
            <person name="Binder M."/>
            <person name="Bloem J."/>
            <person name="Labutti K."/>
            <person name="Salamov A."/>
            <person name="Andreopoulos B."/>
            <person name="Baker S."/>
            <person name="Barry K."/>
            <person name="Bills G."/>
            <person name="Bluhm B."/>
            <person name="Cannon C."/>
            <person name="Castanera R."/>
            <person name="Culley D."/>
            <person name="Daum C."/>
            <person name="Ezra D."/>
            <person name="Gonzalez J."/>
            <person name="Henrissat B."/>
            <person name="Kuo A."/>
            <person name="Liang C."/>
            <person name="Lipzen A."/>
            <person name="Lutzoni F."/>
            <person name="Magnuson J."/>
            <person name="Mondo S."/>
            <person name="Nolan M."/>
            <person name="Ohm R."/>
            <person name="Pangilinan J."/>
            <person name="Park H.-J."/>
            <person name="Ramirez L."/>
            <person name="Alfaro M."/>
            <person name="Sun H."/>
            <person name="Tritt A."/>
            <person name="Yoshinaga Y."/>
            <person name="Zwiers L.-H."/>
            <person name="Turgeon B."/>
            <person name="Goodwin S."/>
            <person name="Spatafora J."/>
            <person name="Crous P."/>
            <person name="Grigoriev I."/>
        </authorList>
    </citation>
    <scope>NUCLEOTIDE SEQUENCE</scope>
    <source>
        <strain evidence="6">CBS 125425</strain>
    </source>
</reference>
<evidence type="ECO:0000256" key="3">
    <source>
        <dbReference type="RuleBase" id="RU000383"/>
    </source>
</evidence>
<sequence length="386" mass="43994">MSPAAAEERIGPHPSHIEVAQSYMLQSKIQQCLVNIGMSEAQEDQVRLRGVEWIDSVRRSLQLPIRTFNTAVVYYHKFRLKHADHEYNWADAAAAALFTACKIEDTLKKSREILCASWNLKLPSNDHISPDDPRLDLPSKNIVGLERLMLECASFDFRNRYPQKIMVKLLKAGGFDKDTEAKTAWNISIDMYRTFTPLKQSTSTMALSCIELAARLHDMDVSRFADDNDILSCKSWYTSREEILETMRDILDLWTQHRAATLIAPHYELEKFLSISIALNQEAAAANFPRYTLYASERDKQDSNGASKPRNGNEVTSPLTPATPGTTSPRQRLASVIGTRGQNGTTRFMLDPAKARLEMKEVEKYFKIEEEEYEVEVSVEPEKRVR</sequence>
<dbReference type="SMART" id="SM00385">
    <property type="entry name" value="CYCLIN"/>
    <property type="match status" value="2"/>
</dbReference>
<dbReference type="PANTHER" id="PTHR10026">
    <property type="entry name" value="CYCLIN"/>
    <property type="match status" value="1"/>
</dbReference>
<feature type="region of interest" description="Disordered" evidence="4">
    <location>
        <begin position="297"/>
        <end position="347"/>
    </location>
</feature>
<accession>A0A9P4QT29</accession>
<dbReference type="InterPro" id="IPR006671">
    <property type="entry name" value="Cyclin_N"/>
</dbReference>
<comment type="similarity">
    <text evidence="1">Belongs to the cyclin family. Cyclin C subfamily.</text>
</comment>
<feature type="domain" description="Cyclin-like" evidence="5">
    <location>
        <begin position="52"/>
        <end position="151"/>
    </location>
</feature>
<evidence type="ECO:0000313" key="6">
    <source>
        <dbReference type="EMBL" id="KAF2732174.1"/>
    </source>
</evidence>
<dbReference type="GO" id="GO:0006357">
    <property type="term" value="P:regulation of transcription by RNA polymerase II"/>
    <property type="evidence" value="ECO:0007669"/>
    <property type="project" value="InterPro"/>
</dbReference>
<name>A0A9P4QT29_9PLEO</name>
<dbReference type="InterPro" id="IPR043198">
    <property type="entry name" value="Cyclin/Ssn8"/>
</dbReference>
<dbReference type="AlphaFoldDB" id="A0A9P4QT29"/>
<dbReference type="CDD" id="cd20546">
    <property type="entry name" value="CYCLIN_SpCG1C_ScCTK2-like_rpt2"/>
    <property type="match status" value="1"/>
</dbReference>
<proteinExistence type="inferred from homology"/>
<dbReference type="GO" id="GO:0016538">
    <property type="term" value="F:cyclin-dependent protein serine/threonine kinase regulator activity"/>
    <property type="evidence" value="ECO:0007669"/>
    <property type="project" value="InterPro"/>
</dbReference>
<organism evidence="6 7">
    <name type="scientific">Polyplosphaeria fusca</name>
    <dbReference type="NCBI Taxonomy" id="682080"/>
    <lineage>
        <taxon>Eukaryota</taxon>
        <taxon>Fungi</taxon>
        <taxon>Dikarya</taxon>
        <taxon>Ascomycota</taxon>
        <taxon>Pezizomycotina</taxon>
        <taxon>Dothideomycetes</taxon>
        <taxon>Pleosporomycetidae</taxon>
        <taxon>Pleosporales</taxon>
        <taxon>Tetraplosphaeriaceae</taxon>
        <taxon>Polyplosphaeria</taxon>
    </lineage>
</organism>
<dbReference type="InterPro" id="IPR036915">
    <property type="entry name" value="Cyclin-like_sf"/>
</dbReference>
<gene>
    <name evidence="6" type="ORF">EJ04DRAFT_514032</name>
</gene>
<dbReference type="SUPFAM" id="SSF47954">
    <property type="entry name" value="Cyclin-like"/>
    <property type="match status" value="2"/>
</dbReference>
<dbReference type="Gene3D" id="1.10.472.10">
    <property type="entry name" value="Cyclin-like"/>
    <property type="match status" value="2"/>
</dbReference>
<evidence type="ECO:0000256" key="1">
    <source>
        <dbReference type="ARBA" id="ARBA00008638"/>
    </source>
</evidence>
<dbReference type="FunFam" id="1.10.472.10:FF:000073">
    <property type="entry name" value="C-type cyclin"/>
    <property type="match status" value="1"/>
</dbReference>
<feature type="compositionally biased region" description="Polar residues" evidence="4">
    <location>
        <begin position="313"/>
        <end position="330"/>
    </location>
</feature>
<comment type="caution">
    <text evidence="6">The sequence shown here is derived from an EMBL/GenBank/DDBJ whole genome shotgun (WGS) entry which is preliminary data.</text>
</comment>
<keyword evidence="3" id="KW-0195">Cyclin</keyword>
<dbReference type="OrthoDB" id="4951845at2759"/>
<dbReference type="Proteomes" id="UP000799444">
    <property type="component" value="Unassembled WGS sequence"/>
</dbReference>
<evidence type="ECO:0000256" key="2">
    <source>
        <dbReference type="ARBA" id="ARBA00014912"/>
    </source>
</evidence>
<evidence type="ECO:0000259" key="5">
    <source>
        <dbReference type="SMART" id="SM00385"/>
    </source>
</evidence>
<feature type="domain" description="Cyclin-like" evidence="5">
    <location>
        <begin position="164"/>
        <end position="252"/>
    </location>
</feature>
<evidence type="ECO:0000313" key="7">
    <source>
        <dbReference type="Proteomes" id="UP000799444"/>
    </source>
</evidence>
<dbReference type="InterPro" id="IPR013763">
    <property type="entry name" value="Cyclin-like_dom"/>
</dbReference>
<protein>
    <recommendedName>
        <fullName evidence="2">RNA polymerase II holoenzyme cyclin-like subunit</fullName>
    </recommendedName>
</protein>
<keyword evidence="7" id="KW-1185">Reference proteome</keyword>
<dbReference type="EMBL" id="ML996181">
    <property type="protein sequence ID" value="KAF2732174.1"/>
    <property type="molecule type" value="Genomic_DNA"/>
</dbReference>